<feature type="signal peptide" evidence="2">
    <location>
        <begin position="1"/>
        <end position="27"/>
    </location>
</feature>
<protein>
    <submittedName>
        <fullName evidence="3">Uncharacterized protein</fullName>
    </submittedName>
</protein>
<feature type="compositionally biased region" description="Polar residues" evidence="1">
    <location>
        <begin position="92"/>
        <end position="103"/>
    </location>
</feature>
<dbReference type="EMBL" id="JAURTK010000005">
    <property type="protein sequence ID" value="MDP9648744.1"/>
    <property type="molecule type" value="Genomic_DNA"/>
</dbReference>
<accession>A0AB73IFY1</accession>
<evidence type="ECO:0000313" key="3">
    <source>
        <dbReference type="EMBL" id="MDP9648744.1"/>
    </source>
</evidence>
<feature type="chain" id="PRO_5044491253" evidence="2">
    <location>
        <begin position="28"/>
        <end position="118"/>
    </location>
</feature>
<dbReference type="AlphaFoldDB" id="A0AB73IFY1"/>
<evidence type="ECO:0000256" key="2">
    <source>
        <dbReference type="SAM" id="SignalP"/>
    </source>
</evidence>
<dbReference type="PROSITE" id="PS51257">
    <property type="entry name" value="PROKAR_LIPOPROTEIN"/>
    <property type="match status" value="1"/>
</dbReference>
<dbReference type="Proteomes" id="UP001229486">
    <property type="component" value="Unassembled WGS sequence"/>
</dbReference>
<organism evidence="3 4">
    <name type="scientific">Paraburkholderia caledonica</name>
    <dbReference type="NCBI Taxonomy" id="134536"/>
    <lineage>
        <taxon>Bacteria</taxon>
        <taxon>Pseudomonadati</taxon>
        <taxon>Pseudomonadota</taxon>
        <taxon>Betaproteobacteria</taxon>
        <taxon>Burkholderiales</taxon>
        <taxon>Burkholderiaceae</taxon>
        <taxon>Paraburkholderia</taxon>
    </lineage>
</organism>
<comment type="caution">
    <text evidence="3">The sequence shown here is derived from an EMBL/GenBank/DDBJ whole genome shotgun (WGS) entry which is preliminary data.</text>
</comment>
<keyword evidence="2" id="KW-0732">Signal</keyword>
<gene>
    <name evidence="3" type="ORF">J2793_004210</name>
</gene>
<reference evidence="3" key="1">
    <citation type="submission" date="2023-07" db="EMBL/GenBank/DDBJ databases">
        <title>Sorghum-associated microbial communities from plants grown in Nebraska, USA.</title>
        <authorList>
            <person name="Schachtman D."/>
        </authorList>
    </citation>
    <scope>NUCLEOTIDE SEQUENCE</scope>
    <source>
        <strain evidence="3">DS1061</strain>
    </source>
</reference>
<sequence length="118" mass="10773">MKIATGGVGRTVLIAACFAGFSGMACAQSGSAGAGVGVGGLSATPSGGSVNGGGAVGTTLSPTPGLASPGGAAGTGGIGVMGAGAGRVPNNMRANGTSLNQNPDPRVPSLSGRPPAPR</sequence>
<proteinExistence type="predicted"/>
<evidence type="ECO:0000256" key="1">
    <source>
        <dbReference type="SAM" id="MobiDB-lite"/>
    </source>
</evidence>
<evidence type="ECO:0000313" key="4">
    <source>
        <dbReference type="Proteomes" id="UP001229486"/>
    </source>
</evidence>
<name>A0AB73IFY1_9BURK</name>
<dbReference type="RefSeq" id="WP_392394415.1">
    <property type="nucleotide sequence ID" value="NZ_JAURTK010000005.1"/>
</dbReference>
<feature type="region of interest" description="Disordered" evidence="1">
    <location>
        <begin position="44"/>
        <end position="118"/>
    </location>
</feature>
<feature type="compositionally biased region" description="Gly residues" evidence="1">
    <location>
        <begin position="71"/>
        <end position="85"/>
    </location>
</feature>